<dbReference type="AlphaFoldDB" id="A0A9E2KPA7"/>
<organism evidence="2 3">
    <name type="scientific">Candidatus Anaerobiospirillum merdipullorum</name>
    <dbReference type="NCBI Taxonomy" id="2838450"/>
    <lineage>
        <taxon>Bacteria</taxon>
        <taxon>Pseudomonadati</taxon>
        <taxon>Pseudomonadota</taxon>
        <taxon>Gammaproteobacteria</taxon>
        <taxon>Aeromonadales</taxon>
        <taxon>Succinivibrionaceae</taxon>
        <taxon>Anaerobiospirillum</taxon>
    </lineage>
</organism>
<feature type="chain" id="PRO_5038681459" evidence="1">
    <location>
        <begin position="25"/>
        <end position="227"/>
    </location>
</feature>
<dbReference type="EMBL" id="JAHLFG010000094">
    <property type="protein sequence ID" value="MBU3827531.1"/>
    <property type="molecule type" value="Genomic_DNA"/>
</dbReference>
<evidence type="ECO:0000313" key="3">
    <source>
        <dbReference type="Proteomes" id="UP000824150"/>
    </source>
</evidence>
<sequence>MAKKLHLILASITLCGALAAPAQAFDLFGLFGSDDGNSDNIATVKAGVLPQYSDTVRLGPALEQYYDCLDGSSKWTSFTTKKEEQVVRFSCALHDFTHDLSDLGLLETIVAFGSGLGSLFSDHATKDDPFSSSQELTQKALKPQSVTMQQDFVFSLVESGKFSPRDFSLEFSYDDGRKFTQVVGGDMLKLIYADKPLLDLNNEEITKLLFGLPQAYQEAQPTAGAAL</sequence>
<gene>
    <name evidence="2" type="ORF">IAA31_08625</name>
</gene>
<evidence type="ECO:0000256" key="1">
    <source>
        <dbReference type="SAM" id="SignalP"/>
    </source>
</evidence>
<reference evidence="2" key="2">
    <citation type="submission" date="2021-04" db="EMBL/GenBank/DDBJ databases">
        <authorList>
            <person name="Gilroy R."/>
        </authorList>
    </citation>
    <scope>NUCLEOTIDE SEQUENCE</scope>
    <source>
        <strain evidence="2">687</strain>
    </source>
</reference>
<feature type="signal peptide" evidence="1">
    <location>
        <begin position="1"/>
        <end position="24"/>
    </location>
</feature>
<accession>A0A9E2KPA7</accession>
<name>A0A9E2KPA7_9GAMM</name>
<keyword evidence="1" id="KW-0732">Signal</keyword>
<proteinExistence type="predicted"/>
<protein>
    <submittedName>
        <fullName evidence="2">Uncharacterized protein</fullName>
    </submittedName>
</protein>
<evidence type="ECO:0000313" key="2">
    <source>
        <dbReference type="EMBL" id="MBU3827531.1"/>
    </source>
</evidence>
<reference evidence="2" key="1">
    <citation type="journal article" date="2021" name="PeerJ">
        <title>Extensive microbial diversity within the chicken gut microbiome revealed by metagenomics and culture.</title>
        <authorList>
            <person name="Gilroy R."/>
            <person name="Ravi A."/>
            <person name="Getino M."/>
            <person name="Pursley I."/>
            <person name="Horton D.L."/>
            <person name="Alikhan N.F."/>
            <person name="Baker D."/>
            <person name="Gharbi K."/>
            <person name="Hall N."/>
            <person name="Watson M."/>
            <person name="Adriaenssens E.M."/>
            <person name="Foster-Nyarko E."/>
            <person name="Jarju S."/>
            <person name="Secka A."/>
            <person name="Antonio M."/>
            <person name="Oren A."/>
            <person name="Chaudhuri R.R."/>
            <person name="La Ragione R."/>
            <person name="Hildebrand F."/>
            <person name="Pallen M.J."/>
        </authorList>
    </citation>
    <scope>NUCLEOTIDE SEQUENCE</scope>
    <source>
        <strain evidence="2">687</strain>
    </source>
</reference>
<dbReference type="Proteomes" id="UP000824150">
    <property type="component" value="Unassembled WGS sequence"/>
</dbReference>
<comment type="caution">
    <text evidence="2">The sequence shown here is derived from an EMBL/GenBank/DDBJ whole genome shotgun (WGS) entry which is preliminary data.</text>
</comment>